<dbReference type="Proteomes" id="UP000606974">
    <property type="component" value="Unassembled WGS sequence"/>
</dbReference>
<dbReference type="EMBL" id="JAACFV010000151">
    <property type="protein sequence ID" value="KAF7504044.1"/>
    <property type="molecule type" value="Genomic_DNA"/>
</dbReference>
<proteinExistence type="inferred from homology"/>
<evidence type="ECO:0000313" key="6">
    <source>
        <dbReference type="Proteomes" id="UP000606974"/>
    </source>
</evidence>
<dbReference type="InterPro" id="IPR006913">
    <property type="entry name" value="CENP-V/GFA"/>
</dbReference>
<dbReference type="PANTHER" id="PTHR28620:SF1">
    <property type="entry name" value="CENP-V_GFA DOMAIN-CONTAINING PROTEIN"/>
    <property type="match status" value="1"/>
</dbReference>
<dbReference type="SUPFAM" id="SSF51316">
    <property type="entry name" value="Mss4-like"/>
    <property type="match status" value="1"/>
</dbReference>
<feature type="domain" description="CENP-V/GFA" evidence="4">
    <location>
        <begin position="14"/>
        <end position="132"/>
    </location>
</feature>
<keyword evidence="2" id="KW-0479">Metal-binding</keyword>
<accession>A0A8H7A9S2</accession>
<dbReference type="PANTHER" id="PTHR28620">
    <property type="entry name" value="CENTROMERE PROTEIN V"/>
    <property type="match status" value="1"/>
</dbReference>
<name>A0A8H7A9S2_9EURO</name>
<comment type="caution">
    <text evidence="5">The sequence shown here is derived from an EMBL/GenBank/DDBJ whole genome shotgun (WGS) entry which is preliminary data.</text>
</comment>
<dbReference type="GO" id="GO:0016846">
    <property type="term" value="F:carbon-sulfur lyase activity"/>
    <property type="evidence" value="ECO:0007669"/>
    <property type="project" value="InterPro"/>
</dbReference>
<gene>
    <name evidence="5" type="ORF">GJ744_002873</name>
</gene>
<comment type="similarity">
    <text evidence="1">Belongs to the Gfa family.</text>
</comment>
<dbReference type="InterPro" id="IPR011057">
    <property type="entry name" value="Mss4-like_sf"/>
</dbReference>
<dbReference type="PROSITE" id="PS51891">
    <property type="entry name" value="CENP_V_GFA"/>
    <property type="match status" value="1"/>
</dbReference>
<dbReference type="AlphaFoldDB" id="A0A8H7A9S2"/>
<dbReference type="OrthoDB" id="2993351at2759"/>
<reference evidence="5" key="1">
    <citation type="submission" date="2020-02" db="EMBL/GenBank/DDBJ databases">
        <authorList>
            <person name="Palmer J.M."/>
        </authorList>
    </citation>
    <scope>NUCLEOTIDE SEQUENCE</scope>
    <source>
        <strain evidence="5">EPUS1.4</strain>
        <tissue evidence="5">Thallus</tissue>
    </source>
</reference>
<evidence type="ECO:0000259" key="4">
    <source>
        <dbReference type="PROSITE" id="PS51891"/>
    </source>
</evidence>
<keyword evidence="6" id="KW-1185">Reference proteome</keyword>
<keyword evidence="3" id="KW-0862">Zinc</keyword>
<organism evidence="5 6">
    <name type="scientific">Endocarpon pusillum</name>
    <dbReference type="NCBI Taxonomy" id="364733"/>
    <lineage>
        <taxon>Eukaryota</taxon>
        <taxon>Fungi</taxon>
        <taxon>Dikarya</taxon>
        <taxon>Ascomycota</taxon>
        <taxon>Pezizomycotina</taxon>
        <taxon>Eurotiomycetes</taxon>
        <taxon>Chaetothyriomycetidae</taxon>
        <taxon>Verrucariales</taxon>
        <taxon>Verrucariaceae</taxon>
        <taxon>Endocarpon</taxon>
    </lineage>
</organism>
<dbReference type="GO" id="GO:0046872">
    <property type="term" value="F:metal ion binding"/>
    <property type="evidence" value="ECO:0007669"/>
    <property type="project" value="UniProtKB-KW"/>
</dbReference>
<dbReference type="InterPro" id="IPR052355">
    <property type="entry name" value="CENP-V-like"/>
</dbReference>
<sequence length="132" mass="14815">MSSEPDSKMPVETWNGSCHCGNVRFTLNIRTSLYEQDITSCNCSICQRNGYLIIYPKSSDITWHSGQDSLKNYYFGSKRIGHRFCPECGTSIFGISDTPGFFEDVAALNVRTLEGIEIEKLKLKQLIGCSTL</sequence>
<dbReference type="Gene3D" id="2.170.150.70">
    <property type="match status" value="1"/>
</dbReference>
<dbReference type="Pfam" id="PF04828">
    <property type="entry name" value="GFA"/>
    <property type="match status" value="1"/>
</dbReference>
<evidence type="ECO:0000256" key="3">
    <source>
        <dbReference type="ARBA" id="ARBA00022833"/>
    </source>
</evidence>
<evidence type="ECO:0000256" key="1">
    <source>
        <dbReference type="ARBA" id="ARBA00005495"/>
    </source>
</evidence>
<evidence type="ECO:0000256" key="2">
    <source>
        <dbReference type="ARBA" id="ARBA00022723"/>
    </source>
</evidence>
<evidence type="ECO:0000313" key="5">
    <source>
        <dbReference type="EMBL" id="KAF7504044.1"/>
    </source>
</evidence>
<protein>
    <recommendedName>
        <fullName evidence="4">CENP-V/GFA domain-containing protein</fullName>
    </recommendedName>
</protein>